<dbReference type="Pfam" id="PF14223">
    <property type="entry name" value="Retrotran_gag_2"/>
    <property type="match status" value="1"/>
</dbReference>
<feature type="region of interest" description="Disordered" evidence="1">
    <location>
        <begin position="62"/>
        <end position="105"/>
    </location>
</feature>
<evidence type="ECO:0000313" key="3">
    <source>
        <dbReference type="Proteomes" id="UP000824469"/>
    </source>
</evidence>
<accession>A0AA38L246</accession>
<dbReference type="EMBL" id="JAHRHJ020000006">
    <property type="protein sequence ID" value="KAH9312559.1"/>
    <property type="molecule type" value="Genomic_DNA"/>
</dbReference>
<evidence type="ECO:0008006" key="4">
    <source>
        <dbReference type="Google" id="ProtNLM"/>
    </source>
</evidence>
<comment type="caution">
    <text evidence="2">The sequence shown here is derived from an EMBL/GenBank/DDBJ whole genome shotgun (WGS) entry which is preliminary data.</text>
</comment>
<gene>
    <name evidence="2" type="ORF">KI387_027594</name>
</gene>
<protein>
    <recommendedName>
        <fullName evidence="4">Gag-pol polyprotein</fullName>
    </recommendedName>
</protein>
<proteinExistence type="predicted"/>
<name>A0AA38L246_TAXCH</name>
<evidence type="ECO:0000256" key="1">
    <source>
        <dbReference type="SAM" id="MobiDB-lite"/>
    </source>
</evidence>
<feature type="non-terminal residue" evidence="2">
    <location>
        <position position="105"/>
    </location>
</feature>
<dbReference type="Proteomes" id="UP000824469">
    <property type="component" value="Unassembled WGS sequence"/>
</dbReference>
<dbReference type="OMA" id="YEMRTIG"/>
<organism evidence="2 3">
    <name type="scientific">Taxus chinensis</name>
    <name type="common">Chinese yew</name>
    <name type="synonym">Taxus wallichiana var. chinensis</name>
    <dbReference type="NCBI Taxonomy" id="29808"/>
    <lineage>
        <taxon>Eukaryota</taxon>
        <taxon>Viridiplantae</taxon>
        <taxon>Streptophyta</taxon>
        <taxon>Embryophyta</taxon>
        <taxon>Tracheophyta</taxon>
        <taxon>Spermatophyta</taxon>
        <taxon>Pinopsida</taxon>
        <taxon>Pinidae</taxon>
        <taxon>Conifers II</taxon>
        <taxon>Cupressales</taxon>
        <taxon>Taxaceae</taxon>
        <taxon>Taxus</taxon>
    </lineage>
</organism>
<feature type="compositionally biased region" description="Acidic residues" evidence="1">
    <location>
        <begin position="83"/>
        <end position="92"/>
    </location>
</feature>
<feature type="non-terminal residue" evidence="2">
    <location>
        <position position="1"/>
    </location>
</feature>
<keyword evidence="3" id="KW-1185">Reference proteome</keyword>
<sequence length="105" mass="12071">ALGEKIEESIIVTKILRSLTAKYDAKVSTVEETKDIKTLTMDELHNILSVYEMRTIGSKSTKKEVAFKAKTKTQSKQEKEESNSEDEEDDVKNEEMFVRRLRRGS</sequence>
<dbReference type="AlphaFoldDB" id="A0AA38L246"/>
<reference evidence="2 3" key="1">
    <citation type="journal article" date="2021" name="Nat. Plants">
        <title>The Taxus genome provides insights into paclitaxel biosynthesis.</title>
        <authorList>
            <person name="Xiong X."/>
            <person name="Gou J."/>
            <person name="Liao Q."/>
            <person name="Li Y."/>
            <person name="Zhou Q."/>
            <person name="Bi G."/>
            <person name="Li C."/>
            <person name="Du R."/>
            <person name="Wang X."/>
            <person name="Sun T."/>
            <person name="Guo L."/>
            <person name="Liang H."/>
            <person name="Lu P."/>
            <person name="Wu Y."/>
            <person name="Zhang Z."/>
            <person name="Ro D.K."/>
            <person name="Shang Y."/>
            <person name="Huang S."/>
            <person name="Yan J."/>
        </authorList>
    </citation>
    <scope>NUCLEOTIDE SEQUENCE [LARGE SCALE GENOMIC DNA]</scope>
    <source>
        <strain evidence="2">Ta-2019</strain>
    </source>
</reference>
<evidence type="ECO:0000313" key="2">
    <source>
        <dbReference type="EMBL" id="KAH9312559.1"/>
    </source>
</evidence>